<dbReference type="Proteomes" id="UP001189429">
    <property type="component" value="Unassembled WGS sequence"/>
</dbReference>
<proteinExistence type="predicted"/>
<keyword evidence="2" id="KW-1185">Reference proteome</keyword>
<organism evidence="1 2">
    <name type="scientific">Prorocentrum cordatum</name>
    <dbReference type="NCBI Taxonomy" id="2364126"/>
    <lineage>
        <taxon>Eukaryota</taxon>
        <taxon>Sar</taxon>
        <taxon>Alveolata</taxon>
        <taxon>Dinophyceae</taxon>
        <taxon>Prorocentrales</taxon>
        <taxon>Prorocentraceae</taxon>
        <taxon>Prorocentrum</taxon>
    </lineage>
</organism>
<protein>
    <submittedName>
        <fullName evidence="1">Uncharacterized protein</fullName>
    </submittedName>
</protein>
<evidence type="ECO:0000313" key="2">
    <source>
        <dbReference type="Proteomes" id="UP001189429"/>
    </source>
</evidence>
<accession>A0ABN9QJ85</accession>
<evidence type="ECO:0000313" key="1">
    <source>
        <dbReference type="EMBL" id="CAK0805148.1"/>
    </source>
</evidence>
<sequence length="114" mass="12608">MPRGELIDPDTEMVVGAFSMETLQIEPIEPVPVRVAELLEGRGYRLRADRPAVASRFGSARRPRELSDGPAALPFVEILRPSQRGSPDRSEVLEAVECGNWLALQEAVFSDYSI</sequence>
<name>A0ABN9QJ85_9DINO</name>
<comment type="caution">
    <text evidence="1">The sequence shown here is derived from an EMBL/GenBank/DDBJ whole genome shotgun (WGS) entry which is preliminary data.</text>
</comment>
<gene>
    <name evidence="1" type="ORF">PCOR1329_LOCUS11759</name>
</gene>
<dbReference type="EMBL" id="CAUYUJ010003394">
    <property type="protein sequence ID" value="CAK0805148.1"/>
    <property type="molecule type" value="Genomic_DNA"/>
</dbReference>
<reference evidence="1" key="1">
    <citation type="submission" date="2023-10" db="EMBL/GenBank/DDBJ databases">
        <authorList>
            <person name="Chen Y."/>
            <person name="Shah S."/>
            <person name="Dougan E. K."/>
            <person name="Thang M."/>
            <person name="Chan C."/>
        </authorList>
    </citation>
    <scope>NUCLEOTIDE SEQUENCE [LARGE SCALE GENOMIC DNA]</scope>
</reference>